<dbReference type="InterPro" id="IPR040663">
    <property type="entry name" value="DNA_pol_D_N"/>
</dbReference>
<dbReference type="PANTHER" id="PTHR10416">
    <property type="entry name" value="DNA POLYMERASE DELTA SUBUNIT 2"/>
    <property type="match status" value="1"/>
</dbReference>
<dbReference type="PANTHER" id="PTHR10416:SF0">
    <property type="entry name" value="DNA POLYMERASE DELTA SUBUNIT 2"/>
    <property type="match status" value="1"/>
</dbReference>
<protein>
    <submittedName>
        <fullName evidence="6">DNA polymerase delta small subunit-like isoform X1</fullName>
    </submittedName>
</protein>
<dbReference type="Proteomes" id="UP000695007">
    <property type="component" value="Unplaced"/>
</dbReference>
<dbReference type="Pfam" id="PF04042">
    <property type="entry name" value="DNA_pol_E_B"/>
    <property type="match status" value="1"/>
</dbReference>
<gene>
    <name evidence="6" type="primary">LOC105362309</name>
</gene>
<evidence type="ECO:0000313" key="5">
    <source>
        <dbReference type="Proteomes" id="UP000695007"/>
    </source>
</evidence>
<dbReference type="InterPro" id="IPR007185">
    <property type="entry name" value="DNA_pol_a/d/e_bsu"/>
</dbReference>
<reference evidence="6" key="1">
    <citation type="submission" date="2025-08" db="UniProtKB">
        <authorList>
            <consortium name="RefSeq"/>
        </authorList>
    </citation>
    <scope>IDENTIFICATION</scope>
</reference>
<organism evidence="5 6">
    <name type="scientific">Ceratosolen solmsi marchali</name>
    <dbReference type="NCBI Taxonomy" id="326594"/>
    <lineage>
        <taxon>Eukaryota</taxon>
        <taxon>Metazoa</taxon>
        <taxon>Ecdysozoa</taxon>
        <taxon>Arthropoda</taxon>
        <taxon>Hexapoda</taxon>
        <taxon>Insecta</taxon>
        <taxon>Pterygota</taxon>
        <taxon>Neoptera</taxon>
        <taxon>Endopterygota</taxon>
        <taxon>Hymenoptera</taxon>
        <taxon>Apocrita</taxon>
        <taxon>Proctotrupomorpha</taxon>
        <taxon>Chalcidoidea</taxon>
        <taxon>Agaonidae</taxon>
        <taxon>Agaoninae</taxon>
        <taxon>Ceratosolen</taxon>
    </lineage>
</organism>
<accession>A0AAJ6YHA6</accession>
<dbReference type="GO" id="GO:0043625">
    <property type="term" value="C:delta DNA polymerase complex"/>
    <property type="evidence" value="ECO:0007669"/>
    <property type="project" value="TreeGrafter"/>
</dbReference>
<dbReference type="Pfam" id="PF18018">
    <property type="entry name" value="DNA_pol_D_N"/>
    <property type="match status" value="1"/>
</dbReference>
<sequence>MAQFERKSVEFEDFGKFLIQSKNFSRQFCGIYQARLASLKAKVSDRAKLKWNNRTILSIVDLTKDEYKEYPCIVIGTLYKYQELKPSILKEIANELQAVPQPPRLHYCSPKDMLFLEDDVARIKLVGDLPLNALVTGLVCAIYGQGLNDGSFLVKDFCFPGPSLKPLTQLPSTSTNDHGKLLLFLSGLDLVNQVNNLPMELLADWIIGFLGNESIQEEAANIVRVIIAGNSVRGSSEIFTRKGYFQNKKKDCQFAAEIHQAIYKLDCFLSKITKSCSVILLPGEFDPSCYVIPQHPFHPKILPTASKGGNLYGATNPWIGKIGSRIIGGSSGQPILDIMKLSNIEDSPLSCLEKTLEWQHFAPTAPDTLSEYPFDKSDPLIMNEYPNIYFVGNMEKYETKLVQGIDGIDDSEGRPIRLICIPKFSTSHTAVLVNLESLHTQSISFGSA</sequence>
<dbReference type="GeneID" id="105362309"/>
<dbReference type="AlphaFoldDB" id="A0AAJ6YHA6"/>
<evidence type="ECO:0000256" key="1">
    <source>
        <dbReference type="ARBA" id="ARBA00006035"/>
    </source>
</evidence>
<dbReference type="KEGG" id="csol:105362309"/>
<evidence type="ECO:0000313" key="6">
    <source>
        <dbReference type="RefSeq" id="XP_011498025.1"/>
    </source>
</evidence>
<dbReference type="RefSeq" id="XP_011498025.1">
    <property type="nucleotide sequence ID" value="XM_011499723.1"/>
</dbReference>
<evidence type="ECO:0000256" key="2">
    <source>
        <dbReference type="ARBA" id="ARBA00022705"/>
    </source>
</evidence>
<dbReference type="Gene3D" id="3.60.21.50">
    <property type="match status" value="1"/>
</dbReference>
<comment type="similarity">
    <text evidence="1">Belongs to the DNA polymerase delta/II small subunit family.</text>
</comment>
<feature type="domain" description="DNA polymerase alpha/delta/epsilon subunit B" evidence="3">
    <location>
        <begin position="183"/>
        <end position="397"/>
    </location>
</feature>
<name>A0AAJ6YHA6_9HYME</name>
<proteinExistence type="inferred from homology"/>
<keyword evidence="2" id="KW-0235">DNA replication</keyword>
<evidence type="ECO:0000259" key="4">
    <source>
        <dbReference type="Pfam" id="PF18018"/>
    </source>
</evidence>
<feature type="domain" description="DNA polymerase delta subunit OB-fold" evidence="4">
    <location>
        <begin position="27"/>
        <end position="156"/>
    </location>
</feature>
<dbReference type="Gene3D" id="2.40.50.430">
    <property type="match status" value="1"/>
</dbReference>
<dbReference type="GO" id="GO:0006271">
    <property type="term" value="P:DNA strand elongation involved in DNA replication"/>
    <property type="evidence" value="ECO:0007669"/>
    <property type="project" value="TreeGrafter"/>
</dbReference>
<dbReference type="GO" id="GO:0003677">
    <property type="term" value="F:DNA binding"/>
    <property type="evidence" value="ECO:0007669"/>
    <property type="project" value="InterPro"/>
</dbReference>
<dbReference type="InterPro" id="IPR024826">
    <property type="entry name" value="DNA_pol_delta/II_ssu"/>
</dbReference>
<keyword evidence="5" id="KW-1185">Reference proteome</keyword>
<evidence type="ECO:0000259" key="3">
    <source>
        <dbReference type="Pfam" id="PF04042"/>
    </source>
</evidence>